<dbReference type="PANTHER" id="PTHR35789">
    <property type="entry name" value="SPORE GERMINATION PROTEIN B3"/>
    <property type="match status" value="1"/>
</dbReference>
<evidence type="ECO:0000259" key="8">
    <source>
        <dbReference type="Pfam" id="PF05504"/>
    </source>
</evidence>
<dbReference type="InterPro" id="IPR008844">
    <property type="entry name" value="Spore_GerAC-like"/>
</dbReference>
<dbReference type="Proteomes" id="UP001597362">
    <property type="component" value="Unassembled WGS sequence"/>
</dbReference>
<evidence type="ECO:0000256" key="3">
    <source>
        <dbReference type="ARBA" id="ARBA00022544"/>
    </source>
</evidence>
<dbReference type="InterPro" id="IPR057336">
    <property type="entry name" value="GerAC_N"/>
</dbReference>
<keyword evidence="5" id="KW-0472">Membrane</keyword>
<evidence type="ECO:0000256" key="6">
    <source>
        <dbReference type="ARBA" id="ARBA00023139"/>
    </source>
</evidence>
<keyword evidence="3" id="KW-0309">Germination</keyword>
<protein>
    <submittedName>
        <fullName evidence="10">Ger(X)C family spore germination protein</fullName>
    </submittedName>
</protein>
<evidence type="ECO:0000256" key="4">
    <source>
        <dbReference type="ARBA" id="ARBA00022729"/>
    </source>
</evidence>
<dbReference type="Pfam" id="PF05504">
    <property type="entry name" value="Spore_GerAC"/>
    <property type="match status" value="1"/>
</dbReference>
<dbReference type="InterPro" id="IPR046953">
    <property type="entry name" value="Spore_GerAC-like_C"/>
</dbReference>
<evidence type="ECO:0000256" key="7">
    <source>
        <dbReference type="ARBA" id="ARBA00023288"/>
    </source>
</evidence>
<evidence type="ECO:0000259" key="9">
    <source>
        <dbReference type="Pfam" id="PF25198"/>
    </source>
</evidence>
<dbReference type="PANTHER" id="PTHR35789:SF1">
    <property type="entry name" value="SPORE GERMINATION PROTEIN B3"/>
    <property type="match status" value="1"/>
</dbReference>
<sequence length="394" mass="45318">MNHFRTFASSSKIKSLLVILMIIQMVFITGCWSNTDYNGRSFVKALGIDYVDGKFHSYAQFLSFTNIAKSESGGSTASKPVTWVGKGVDTSFFKATTNLYKTTQTYVLWGHVTAFVLSERALKAHGGKLMEMINRHPESRYNTWIYVTKDPIDDVLSTNSFFEMSALFSILHNPEPNYRQYSYLPPITTVEYLSHYTEPAATSYLPSITVNRDTWQQSQKKLPLLKLNGAYFQANEHYKGFLTETQMQGYHWMLDSTQRAPLSVKDDNELIAQLSLSKPKVKIKTIINDDDITFHISIKLKGELYEYLEPVSYEKLVTLAAEQVKKEVLYTYSAAFKKGIDIYDLGLELRHRQPDLWRKLSNNNTKLIIDQTSIEKIDVKVNIPYFGKYKRRTT</sequence>
<keyword evidence="6" id="KW-0564">Palmitate</keyword>
<dbReference type="Pfam" id="PF25198">
    <property type="entry name" value="Spore_GerAC_N"/>
    <property type="match status" value="1"/>
</dbReference>
<proteinExistence type="inferred from homology"/>
<reference evidence="11" key="1">
    <citation type="journal article" date="2019" name="Int. J. Syst. Evol. Microbiol.">
        <title>The Global Catalogue of Microorganisms (GCM) 10K type strain sequencing project: providing services to taxonomists for standard genome sequencing and annotation.</title>
        <authorList>
            <consortium name="The Broad Institute Genomics Platform"/>
            <consortium name="The Broad Institute Genome Sequencing Center for Infectious Disease"/>
            <person name="Wu L."/>
            <person name="Ma J."/>
        </authorList>
    </citation>
    <scope>NUCLEOTIDE SEQUENCE [LARGE SCALE GENOMIC DNA]</scope>
    <source>
        <strain evidence="11">GH52</strain>
    </source>
</reference>
<keyword evidence="11" id="KW-1185">Reference proteome</keyword>
<organism evidence="10 11">
    <name type="scientific">Paenibacillus yanchengensis</name>
    <dbReference type="NCBI Taxonomy" id="2035833"/>
    <lineage>
        <taxon>Bacteria</taxon>
        <taxon>Bacillati</taxon>
        <taxon>Bacillota</taxon>
        <taxon>Bacilli</taxon>
        <taxon>Bacillales</taxon>
        <taxon>Paenibacillaceae</taxon>
        <taxon>Paenibacillus</taxon>
    </lineage>
</organism>
<dbReference type="EMBL" id="JBHUHO010000004">
    <property type="protein sequence ID" value="MFD2114366.1"/>
    <property type="molecule type" value="Genomic_DNA"/>
</dbReference>
<evidence type="ECO:0000256" key="5">
    <source>
        <dbReference type="ARBA" id="ARBA00023136"/>
    </source>
</evidence>
<dbReference type="RefSeq" id="WP_377769345.1">
    <property type="nucleotide sequence ID" value="NZ_JBHUHO010000004.1"/>
</dbReference>
<feature type="domain" description="Spore germination protein N-terminal" evidence="9">
    <location>
        <begin position="36"/>
        <end position="210"/>
    </location>
</feature>
<accession>A0ABW4YF97</accession>
<comment type="caution">
    <text evidence="10">The sequence shown here is derived from an EMBL/GenBank/DDBJ whole genome shotgun (WGS) entry which is preliminary data.</text>
</comment>
<dbReference type="PROSITE" id="PS51257">
    <property type="entry name" value="PROKAR_LIPOPROTEIN"/>
    <property type="match status" value="1"/>
</dbReference>
<dbReference type="Gene3D" id="3.30.300.210">
    <property type="entry name" value="Nutrient germinant receptor protein C, domain 3"/>
    <property type="match status" value="1"/>
</dbReference>
<comment type="subcellular location">
    <subcellularLocation>
        <location evidence="1">Membrane</location>
        <topology evidence="1">Lipid-anchor</topology>
    </subcellularLocation>
</comment>
<evidence type="ECO:0000313" key="11">
    <source>
        <dbReference type="Proteomes" id="UP001597362"/>
    </source>
</evidence>
<gene>
    <name evidence="10" type="ORF">ACFSJH_01185</name>
</gene>
<evidence type="ECO:0000256" key="1">
    <source>
        <dbReference type="ARBA" id="ARBA00004635"/>
    </source>
</evidence>
<evidence type="ECO:0000256" key="2">
    <source>
        <dbReference type="ARBA" id="ARBA00007886"/>
    </source>
</evidence>
<dbReference type="InterPro" id="IPR038501">
    <property type="entry name" value="Spore_GerAC_C_sf"/>
</dbReference>
<name>A0ABW4YF97_9BACL</name>
<keyword evidence="7" id="KW-0449">Lipoprotein</keyword>
<dbReference type="NCBIfam" id="TIGR02887">
    <property type="entry name" value="spore_ger_x_C"/>
    <property type="match status" value="1"/>
</dbReference>
<keyword evidence="4" id="KW-0732">Signal</keyword>
<evidence type="ECO:0000313" key="10">
    <source>
        <dbReference type="EMBL" id="MFD2114366.1"/>
    </source>
</evidence>
<feature type="domain" description="Spore germination GerAC-like C-terminal" evidence="8">
    <location>
        <begin position="230"/>
        <end position="385"/>
    </location>
</feature>
<comment type="similarity">
    <text evidence="2">Belongs to the GerABKC lipoprotein family.</text>
</comment>